<proteinExistence type="inferred from homology"/>
<dbReference type="PANTHER" id="PTHR43054:SF1">
    <property type="entry name" value="SCYLLO-INOSITOL 2-DEHYDROGENASE (NADP(+)) IOLU"/>
    <property type="match status" value="1"/>
</dbReference>
<dbReference type="Pfam" id="PF01408">
    <property type="entry name" value="GFO_IDH_MocA"/>
    <property type="match status" value="1"/>
</dbReference>
<dbReference type="InterPro" id="IPR055170">
    <property type="entry name" value="GFO_IDH_MocA-like_dom"/>
</dbReference>
<reference evidence="4 5" key="1">
    <citation type="submission" date="2017-05" db="EMBL/GenBank/DDBJ databases">
        <title>Draft genome sequence of Elsinoe australis.</title>
        <authorList>
            <person name="Cheng Q."/>
        </authorList>
    </citation>
    <scope>NUCLEOTIDE SEQUENCE [LARGE SCALE GENOMIC DNA]</scope>
    <source>
        <strain evidence="4 5">NL1</strain>
    </source>
</reference>
<evidence type="ECO:0000259" key="3">
    <source>
        <dbReference type="Pfam" id="PF22725"/>
    </source>
</evidence>
<feature type="domain" description="GFO/IDH/MocA-like oxidoreductase" evidence="3">
    <location>
        <begin position="134"/>
        <end position="250"/>
    </location>
</feature>
<evidence type="ECO:0000313" key="5">
    <source>
        <dbReference type="Proteomes" id="UP000243723"/>
    </source>
</evidence>
<sequence>MIKFGIIGTNWITEWWINSSQASGRWQLTAVYSRTEDAAKSFGAKFNVSKLHTSVSDLIADPEVEAVYIASPNSLHFEQAKQILSGKKHVVLEKPATSTVAELDELLDLARKNGVYVLEAYRHIQEVNYKVLKKAVTEEKKLGQIYGASLTYASFSSRYHNVLAGEKPNIFNLDFSGGSLVDIGVYPVTFAVALFGRPKYQIYHATKAPTGVDAGGFILLHYNDFSVQINQSKAWTSTAPCEIYGEKGTITLNGTSDIDSVKFWSNKTKETEELSKPKAEKNMQEEAEEIGRIIEEGDKDAATALQDLSMAVLEVTTDLRQQNGIVFKVEQK</sequence>
<dbReference type="OrthoDB" id="2129491at2759"/>
<dbReference type="STRING" id="40998.A0A2P8A8B1"/>
<dbReference type="AlphaFoldDB" id="A0A2P8A8B1"/>
<gene>
    <name evidence="4" type="ORF">B9Z65_6326</name>
</gene>
<dbReference type="PANTHER" id="PTHR43054">
    <property type="match status" value="1"/>
</dbReference>
<evidence type="ECO:0000259" key="2">
    <source>
        <dbReference type="Pfam" id="PF01408"/>
    </source>
</evidence>
<dbReference type="SUPFAM" id="SSF51735">
    <property type="entry name" value="NAD(P)-binding Rossmann-fold domains"/>
    <property type="match status" value="1"/>
</dbReference>
<dbReference type="EMBL" id="NHZQ01000060">
    <property type="protein sequence ID" value="PSK56702.1"/>
    <property type="molecule type" value="Genomic_DNA"/>
</dbReference>
<organism evidence="4 5">
    <name type="scientific">Elsinoe australis</name>
    <dbReference type="NCBI Taxonomy" id="40998"/>
    <lineage>
        <taxon>Eukaryota</taxon>
        <taxon>Fungi</taxon>
        <taxon>Dikarya</taxon>
        <taxon>Ascomycota</taxon>
        <taxon>Pezizomycotina</taxon>
        <taxon>Dothideomycetes</taxon>
        <taxon>Dothideomycetidae</taxon>
        <taxon>Myriangiales</taxon>
        <taxon>Elsinoaceae</taxon>
        <taxon>Elsinoe</taxon>
    </lineage>
</organism>
<dbReference type="Gene3D" id="3.40.50.720">
    <property type="entry name" value="NAD(P)-binding Rossmann-like Domain"/>
    <property type="match status" value="1"/>
</dbReference>
<protein>
    <submittedName>
        <fullName evidence="4">Uncharacterized protein</fullName>
    </submittedName>
</protein>
<dbReference type="Proteomes" id="UP000243723">
    <property type="component" value="Unassembled WGS sequence"/>
</dbReference>
<feature type="domain" description="Gfo/Idh/MocA-like oxidoreductase N-terminal" evidence="2">
    <location>
        <begin position="2"/>
        <end position="118"/>
    </location>
</feature>
<evidence type="ECO:0000313" key="4">
    <source>
        <dbReference type="EMBL" id="PSK56702.1"/>
    </source>
</evidence>
<dbReference type="Gene3D" id="3.30.360.10">
    <property type="entry name" value="Dihydrodipicolinate Reductase, domain 2"/>
    <property type="match status" value="1"/>
</dbReference>
<evidence type="ECO:0000256" key="1">
    <source>
        <dbReference type="ARBA" id="ARBA00010928"/>
    </source>
</evidence>
<comment type="similarity">
    <text evidence="1">Belongs to the Gfo/Idh/MocA family.</text>
</comment>
<name>A0A2P8A8B1_9PEZI</name>
<dbReference type="InterPro" id="IPR000683">
    <property type="entry name" value="Gfo/Idh/MocA-like_OxRdtase_N"/>
</dbReference>
<dbReference type="Pfam" id="PF22725">
    <property type="entry name" value="GFO_IDH_MocA_C3"/>
    <property type="match status" value="1"/>
</dbReference>
<keyword evidence="5" id="KW-1185">Reference proteome</keyword>
<comment type="caution">
    <text evidence="4">The sequence shown here is derived from an EMBL/GenBank/DDBJ whole genome shotgun (WGS) entry which is preliminary data.</text>
</comment>
<dbReference type="GO" id="GO:0000166">
    <property type="term" value="F:nucleotide binding"/>
    <property type="evidence" value="ECO:0007669"/>
    <property type="project" value="InterPro"/>
</dbReference>
<dbReference type="InterPro" id="IPR036291">
    <property type="entry name" value="NAD(P)-bd_dom_sf"/>
</dbReference>
<dbReference type="SUPFAM" id="SSF55347">
    <property type="entry name" value="Glyceraldehyde-3-phosphate dehydrogenase-like, C-terminal domain"/>
    <property type="match status" value="1"/>
</dbReference>
<accession>A0A2P8A8B1</accession>